<keyword evidence="3" id="KW-0349">Heme</keyword>
<evidence type="ECO:0000256" key="1">
    <source>
        <dbReference type="ARBA" id="ARBA00001971"/>
    </source>
</evidence>
<feature type="transmembrane region" description="Helical" evidence="8">
    <location>
        <begin position="6"/>
        <end position="24"/>
    </location>
</feature>
<dbReference type="AlphaFoldDB" id="F8PMV4"/>
<keyword evidence="8" id="KW-1133">Transmembrane helix</keyword>
<keyword evidence="7" id="KW-0503">Monooxygenase</keyword>
<dbReference type="Gene3D" id="1.10.630.10">
    <property type="entry name" value="Cytochrome P450"/>
    <property type="match status" value="1"/>
</dbReference>
<keyword evidence="4" id="KW-0479">Metal-binding</keyword>
<keyword evidence="8" id="KW-0812">Transmembrane</keyword>
<dbReference type="STRING" id="936435.F8PMV4"/>
<evidence type="ECO:0000256" key="8">
    <source>
        <dbReference type="SAM" id="Phobius"/>
    </source>
</evidence>
<organism evidence="10">
    <name type="scientific">Serpula lacrymans var. lacrymans (strain S7.3)</name>
    <name type="common">Dry rot fungus</name>
    <dbReference type="NCBI Taxonomy" id="936435"/>
    <lineage>
        <taxon>Eukaryota</taxon>
        <taxon>Fungi</taxon>
        <taxon>Dikarya</taxon>
        <taxon>Basidiomycota</taxon>
        <taxon>Agaricomycotina</taxon>
        <taxon>Agaricomycetes</taxon>
        <taxon>Agaricomycetidae</taxon>
        <taxon>Boletales</taxon>
        <taxon>Coniophorineae</taxon>
        <taxon>Serpulaceae</taxon>
        <taxon>Serpula</taxon>
    </lineage>
</organism>
<keyword evidence="5" id="KW-0560">Oxidoreductase</keyword>
<comment type="similarity">
    <text evidence="2">Belongs to the cytochrome P450 family.</text>
</comment>
<dbReference type="InterPro" id="IPR050364">
    <property type="entry name" value="Cytochrome_P450_fung"/>
</dbReference>
<evidence type="ECO:0000256" key="5">
    <source>
        <dbReference type="ARBA" id="ARBA00023002"/>
    </source>
</evidence>
<evidence type="ECO:0000256" key="6">
    <source>
        <dbReference type="ARBA" id="ARBA00023004"/>
    </source>
</evidence>
<keyword evidence="6" id="KW-0408">Iron</keyword>
<keyword evidence="10" id="KW-1185">Reference proteome</keyword>
<keyword evidence="8" id="KW-0472">Membrane</keyword>
<dbReference type="EMBL" id="GL945476">
    <property type="protein sequence ID" value="EGO02936.1"/>
    <property type="molecule type" value="Genomic_DNA"/>
</dbReference>
<comment type="cofactor">
    <cofactor evidence="1">
        <name>heme</name>
        <dbReference type="ChEBI" id="CHEBI:30413"/>
    </cofactor>
</comment>
<reference evidence="10" key="1">
    <citation type="journal article" date="2011" name="Science">
        <title>The plant cell wall-decomposing machinery underlies the functional diversity of forest fungi.</title>
        <authorList>
            <person name="Eastwood D.C."/>
            <person name="Floudas D."/>
            <person name="Binder M."/>
            <person name="Majcherczyk A."/>
            <person name="Schneider P."/>
            <person name="Aerts A."/>
            <person name="Asiegbu F.O."/>
            <person name="Baker S.E."/>
            <person name="Barry K."/>
            <person name="Bendiksby M."/>
            <person name="Blumentritt M."/>
            <person name="Coutinho P.M."/>
            <person name="Cullen D."/>
            <person name="de Vries R.P."/>
            <person name="Gathman A."/>
            <person name="Goodell B."/>
            <person name="Henrissat B."/>
            <person name="Ihrmark K."/>
            <person name="Kauserud H."/>
            <person name="Kohler A."/>
            <person name="LaButti K."/>
            <person name="Lapidus A."/>
            <person name="Lavin J.L."/>
            <person name="Lee Y.-H."/>
            <person name="Lindquist E."/>
            <person name="Lilly W."/>
            <person name="Lucas S."/>
            <person name="Morin E."/>
            <person name="Murat C."/>
            <person name="Oguiza J.A."/>
            <person name="Park J."/>
            <person name="Pisabarro A.G."/>
            <person name="Riley R."/>
            <person name="Rosling A."/>
            <person name="Salamov A."/>
            <person name="Schmidt O."/>
            <person name="Schmutz J."/>
            <person name="Skrede I."/>
            <person name="Stenlid J."/>
            <person name="Wiebenga A."/>
            <person name="Xie X."/>
            <person name="Kuees U."/>
            <person name="Hibbett D.S."/>
            <person name="Hoffmeister D."/>
            <person name="Hoegberg N."/>
            <person name="Martin F."/>
            <person name="Grigoriev I.V."/>
            <person name="Watkinson S.C."/>
        </authorList>
    </citation>
    <scope>NUCLEOTIDE SEQUENCE [LARGE SCALE GENOMIC DNA]</scope>
    <source>
        <strain evidence="10">strain S7.3</strain>
    </source>
</reference>
<dbReference type="GO" id="GO:0004497">
    <property type="term" value="F:monooxygenase activity"/>
    <property type="evidence" value="ECO:0007669"/>
    <property type="project" value="UniProtKB-KW"/>
</dbReference>
<dbReference type="SUPFAM" id="SSF48264">
    <property type="entry name" value="Cytochrome P450"/>
    <property type="match status" value="1"/>
</dbReference>
<accession>F8PMV4</accession>
<evidence type="ECO:0008006" key="11">
    <source>
        <dbReference type="Google" id="ProtNLM"/>
    </source>
</evidence>
<evidence type="ECO:0000256" key="7">
    <source>
        <dbReference type="ARBA" id="ARBA00023033"/>
    </source>
</evidence>
<dbReference type="GO" id="GO:0020037">
    <property type="term" value="F:heme binding"/>
    <property type="evidence" value="ECO:0007669"/>
    <property type="project" value="InterPro"/>
</dbReference>
<dbReference type="PANTHER" id="PTHR46300">
    <property type="entry name" value="P450, PUTATIVE (EUROFUNG)-RELATED-RELATED"/>
    <property type="match status" value="1"/>
</dbReference>
<dbReference type="Proteomes" id="UP000008063">
    <property type="component" value="Unassembled WGS sequence"/>
</dbReference>
<gene>
    <name evidence="9" type="ORF">SERLA73DRAFT_70421</name>
</gene>
<name>F8PMV4_SERL3</name>
<proteinExistence type="inferred from homology"/>
<dbReference type="OrthoDB" id="2667852at2759"/>
<dbReference type="HOGENOM" id="CLU_1949483_0_0_1"/>
<evidence type="ECO:0000256" key="4">
    <source>
        <dbReference type="ARBA" id="ARBA00022723"/>
    </source>
</evidence>
<dbReference type="InterPro" id="IPR036396">
    <property type="entry name" value="Cyt_P450_sf"/>
</dbReference>
<sequence>MANYLSLPYTVTGSLVVFSAYYIWRSYSSRRYKLPPGPRPDPIIGNLRQFPKGNQPEVFSEWGKEFGDVVYVQIFGRGVLVLNSIRAVNDLLEKRGSIYSDRPRQVAFGELLGMEKVLSLMPYGEPFVPSTYDTRSAQPPQRASDKA</sequence>
<dbReference type="GO" id="GO:0016705">
    <property type="term" value="F:oxidoreductase activity, acting on paired donors, with incorporation or reduction of molecular oxygen"/>
    <property type="evidence" value="ECO:0007669"/>
    <property type="project" value="InterPro"/>
</dbReference>
<evidence type="ECO:0000313" key="10">
    <source>
        <dbReference type="Proteomes" id="UP000008063"/>
    </source>
</evidence>
<dbReference type="InterPro" id="IPR001128">
    <property type="entry name" value="Cyt_P450"/>
</dbReference>
<protein>
    <recommendedName>
        <fullName evidence="11">Cytochrome P450</fullName>
    </recommendedName>
</protein>
<evidence type="ECO:0000313" key="9">
    <source>
        <dbReference type="EMBL" id="EGO02936.1"/>
    </source>
</evidence>
<evidence type="ECO:0000256" key="3">
    <source>
        <dbReference type="ARBA" id="ARBA00022617"/>
    </source>
</evidence>
<dbReference type="Pfam" id="PF00067">
    <property type="entry name" value="p450"/>
    <property type="match status" value="1"/>
</dbReference>
<dbReference type="PANTHER" id="PTHR46300:SF5">
    <property type="entry name" value="CYTOCHROME P450"/>
    <property type="match status" value="1"/>
</dbReference>
<dbReference type="InParanoid" id="F8PMV4"/>
<dbReference type="GO" id="GO:0005506">
    <property type="term" value="F:iron ion binding"/>
    <property type="evidence" value="ECO:0007669"/>
    <property type="project" value="InterPro"/>
</dbReference>
<dbReference type="OMA" id="AHIYNGR"/>
<evidence type="ECO:0000256" key="2">
    <source>
        <dbReference type="ARBA" id="ARBA00010617"/>
    </source>
</evidence>